<feature type="transmembrane region" description="Helical" evidence="1">
    <location>
        <begin position="62"/>
        <end position="82"/>
    </location>
</feature>
<sequence>MLKYVWLLVLTIPPWAAAEFGASKWVVGLALAPFFILAMTYGDPDEDQFGEASGAFRKGALIALFVGAIVLVTVLFILWRVFFPGAPVR</sequence>
<dbReference type="Proteomes" id="UP001331561">
    <property type="component" value="Unassembled WGS sequence"/>
</dbReference>
<evidence type="ECO:0000313" key="3">
    <source>
        <dbReference type="Proteomes" id="UP001331561"/>
    </source>
</evidence>
<gene>
    <name evidence="2" type="ORF">VVD49_19110</name>
</gene>
<protein>
    <submittedName>
        <fullName evidence="2">Uncharacterized protein</fullName>
    </submittedName>
</protein>
<organism evidence="2 3">
    <name type="scientific">Uliginosibacterium silvisoli</name>
    <dbReference type="NCBI Taxonomy" id="3114758"/>
    <lineage>
        <taxon>Bacteria</taxon>
        <taxon>Pseudomonadati</taxon>
        <taxon>Pseudomonadota</taxon>
        <taxon>Betaproteobacteria</taxon>
        <taxon>Rhodocyclales</taxon>
        <taxon>Zoogloeaceae</taxon>
        <taxon>Uliginosibacterium</taxon>
    </lineage>
</organism>
<dbReference type="EMBL" id="JAYXHS010000004">
    <property type="protein sequence ID" value="MEC5387850.1"/>
    <property type="molecule type" value="Genomic_DNA"/>
</dbReference>
<reference evidence="2 3" key="1">
    <citation type="submission" date="2024-01" db="EMBL/GenBank/DDBJ databases">
        <title>Uliginosibacterium soil sp. nov.</title>
        <authorList>
            <person name="Lv Y."/>
        </authorList>
    </citation>
    <scope>NUCLEOTIDE SEQUENCE [LARGE SCALE GENOMIC DNA]</scope>
    <source>
        <strain evidence="2 3">H3</strain>
    </source>
</reference>
<keyword evidence="1" id="KW-0472">Membrane</keyword>
<evidence type="ECO:0000313" key="2">
    <source>
        <dbReference type="EMBL" id="MEC5387850.1"/>
    </source>
</evidence>
<keyword evidence="3" id="KW-1185">Reference proteome</keyword>
<keyword evidence="1" id="KW-0812">Transmembrane</keyword>
<evidence type="ECO:0000256" key="1">
    <source>
        <dbReference type="SAM" id="Phobius"/>
    </source>
</evidence>
<name>A0ABU6K810_9RHOO</name>
<accession>A0ABU6K810</accession>
<dbReference type="RefSeq" id="WP_327600824.1">
    <property type="nucleotide sequence ID" value="NZ_JAYXHS010000004.1"/>
</dbReference>
<feature type="transmembrane region" description="Helical" evidence="1">
    <location>
        <begin position="26"/>
        <end position="42"/>
    </location>
</feature>
<keyword evidence="1" id="KW-1133">Transmembrane helix</keyword>
<comment type="caution">
    <text evidence="2">The sequence shown here is derived from an EMBL/GenBank/DDBJ whole genome shotgun (WGS) entry which is preliminary data.</text>
</comment>
<proteinExistence type="predicted"/>